<dbReference type="SUPFAM" id="SSF82171">
    <property type="entry name" value="DPP6 N-terminal domain-like"/>
    <property type="match status" value="1"/>
</dbReference>
<evidence type="ECO:0000256" key="2">
    <source>
        <dbReference type="ARBA" id="ARBA00022825"/>
    </source>
</evidence>
<dbReference type="Pfam" id="PF07676">
    <property type="entry name" value="PD40"/>
    <property type="match status" value="1"/>
</dbReference>
<dbReference type="AlphaFoldDB" id="A0A1G4PVJ6"/>
<sequence length="662" mass="72580">MPVRSRTVTAKDLIELRDIGPVANTDIHAQILSVSPNGQSIAFQQRQANIATNSYCLEMYTLRLDGKSAPVRIDRGGEFFHATYSQLGFAAFTSPGPMPTITPHWSPDGQWIAYLRRDGGITQVWRAQADGTGGNAVSRLAYDVDDLAWTSDGTGLIVSARPALAVAKADIEKEGLQGYLYDERFAPVSGSVPVPREPIDIDVTVIDVVTGASRPATAQEKTMLSAPPVTGKPAEASAFYPGPNDQAAWTVADDPKNLFSAKTLHVRWHDGRVANCLAEVCGPVSSLWWSRDGREVYVLRAGWQTERTDLLRWRFGQARPEILLSTTDVLIGCSLANEGLVCGHETSIRPRAIVGIDLASGKVATLYDPNPEVPSLELGQVTRLHWKNAFGIQTWGDLVLPPDHVPGQIHPLVVVQYESRGFLRGGTGEEYPIQLLAANGMAVLSFQRPASLGVVHGVATFDELNAYDMTDWADRRSIQSALDSGIDAAIATGTIDASKVGLTGLSDGATTTQFALINHPRYAAVAMSSCCSEPDTMSVLVGDATRTWFAKMGYPALSQGDSHFWAPISLEQNAAKIDTPMLMQLSDREYLDALAARTALVEQSKPVEVYVFPNEYHVKWQPQHRLAVYQRSVDWFGFWLQGREDPDPAKARQYERWHRLKR</sequence>
<keyword evidence="2" id="KW-0720">Serine protease</keyword>
<gene>
    <name evidence="4" type="ORF">SAMN02927928_0686</name>
</gene>
<evidence type="ECO:0000259" key="3">
    <source>
        <dbReference type="Pfam" id="PF00326"/>
    </source>
</evidence>
<evidence type="ECO:0000256" key="1">
    <source>
        <dbReference type="ARBA" id="ARBA00022801"/>
    </source>
</evidence>
<organism evidence="4 5">
    <name type="scientific">Asticcacaulis taihuensis</name>
    <dbReference type="NCBI Taxonomy" id="260084"/>
    <lineage>
        <taxon>Bacteria</taxon>
        <taxon>Pseudomonadati</taxon>
        <taxon>Pseudomonadota</taxon>
        <taxon>Alphaproteobacteria</taxon>
        <taxon>Caulobacterales</taxon>
        <taxon>Caulobacteraceae</taxon>
        <taxon>Asticcacaulis</taxon>
    </lineage>
</organism>
<proteinExistence type="predicted"/>
<dbReference type="Proteomes" id="UP000199150">
    <property type="component" value="Unassembled WGS sequence"/>
</dbReference>
<keyword evidence="4" id="KW-0645">Protease</keyword>
<dbReference type="PANTHER" id="PTHR42776">
    <property type="entry name" value="SERINE PEPTIDASE S9 FAMILY MEMBER"/>
    <property type="match status" value="1"/>
</dbReference>
<dbReference type="InterPro" id="IPR029058">
    <property type="entry name" value="AB_hydrolase_fold"/>
</dbReference>
<dbReference type="InterPro" id="IPR011042">
    <property type="entry name" value="6-blade_b-propeller_TolB-like"/>
</dbReference>
<dbReference type="STRING" id="260084.SAMN02927928_0686"/>
<protein>
    <submittedName>
        <fullName evidence="4">Dipeptidyl aminopeptidase/acylaminoacyl peptidase</fullName>
    </submittedName>
</protein>
<dbReference type="InterPro" id="IPR011659">
    <property type="entry name" value="WD40"/>
</dbReference>
<dbReference type="SUPFAM" id="SSF53474">
    <property type="entry name" value="alpha/beta-Hydrolases"/>
    <property type="match status" value="1"/>
</dbReference>
<feature type="domain" description="Peptidase S9 prolyl oligopeptidase catalytic" evidence="3">
    <location>
        <begin position="485"/>
        <end position="641"/>
    </location>
</feature>
<dbReference type="InterPro" id="IPR053536">
    <property type="entry name" value="Lasso_peptide_isopeptidase"/>
</dbReference>
<dbReference type="Pfam" id="PF00326">
    <property type="entry name" value="Peptidase_S9"/>
    <property type="match status" value="1"/>
</dbReference>
<dbReference type="PANTHER" id="PTHR42776:SF27">
    <property type="entry name" value="DIPEPTIDYL PEPTIDASE FAMILY MEMBER 6"/>
    <property type="match status" value="1"/>
</dbReference>
<evidence type="ECO:0000313" key="5">
    <source>
        <dbReference type="Proteomes" id="UP000199150"/>
    </source>
</evidence>
<accession>A0A1G4PVJ6</accession>
<keyword evidence="5" id="KW-1185">Reference proteome</keyword>
<keyword evidence="4" id="KW-0031">Aminopeptidase</keyword>
<dbReference type="EMBL" id="FMTS01000001">
    <property type="protein sequence ID" value="SCW36128.1"/>
    <property type="molecule type" value="Genomic_DNA"/>
</dbReference>
<dbReference type="GO" id="GO:0004252">
    <property type="term" value="F:serine-type endopeptidase activity"/>
    <property type="evidence" value="ECO:0007669"/>
    <property type="project" value="TreeGrafter"/>
</dbReference>
<dbReference type="InterPro" id="IPR001375">
    <property type="entry name" value="Peptidase_S9_cat"/>
</dbReference>
<dbReference type="Gene3D" id="2.120.10.30">
    <property type="entry name" value="TolB, C-terminal domain"/>
    <property type="match status" value="1"/>
</dbReference>
<evidence type="ECO:0000313" key="4">
    <source>
        <dbReference type="EMBL" id="SCW36128.1"/>
    </source>
</evidence>
<name>A0A1G4PVJ6_9CAUL</name>
<dbReference type="GO" id="GO:0006508">
    <property type="term" value="P:proteolysis"/>
    <property type="evidence" value="ECO:0007669"/>
    <property type="project" value="InterPro"/>
</dbReference>
<reference evidence="5" key="1">
    <citation type="submission" date="2016-10" db="EMBL/GenBank/DDBJ databases">
        <authorList>
            <person name="Varghese N."/>
            <person name="Submissions S."/>
        </authorList>
    </citation>
    <scope>NUCLEOTIDE SEQUENCE [LARGE SCALE GENOMIC DNA]</scope>
    <source>
        <strain evidence="5">CGMCC 1.3431</strain>
    </source>
</reference>
<keyword evidence="1" id="KW-0378">Hydrolase</keyword>
<dbReference type="Gene3D" id="3.40.50.1820">
    <property type="entry name" value="alpha/beta hydrolase"/>
    <property type="match status" value="1"/>
</dbReference>
<dbReference type="NCBIfam" id="NF033523">
    <property type="entry name" value="lasso_peptidase"/>
    <property type="match status" value="1"/>
</dbReference>
<dbReference type="GO" id="GO:0004177">
    <property type="term" value="F:aminopeptidase activity"/>
    <property type="evidence" value="ECO:0007669"/>
    <property type="project" value="UniProtKB-KW"/>
</dbReference>